<name>A0A7W4TRG5_KINRA</name>
<dbReference type="RefSeq" id="WP_183392974.1">
    <property type="nucleotide sequence ID" value="NZ_JACHVY010000007.1"/>
</dbReference>
<dbReference type="EMBL" id="JACHVY010000007">
    <property type="protein sequence ID" value="MBB2903358.1"/>
    <property type="molecule type" value="Genomic_DNA"/>
</dbReference>
<evidence type="ECO:0000313" key="2">
    <source>
        <dbReference type="Proteomes" id="UP000533269"/>
    </source>
</evidence>
<protein>
    <submittedName>
        <fullName evidence="1">Uncharacterized protein</fullName>
    </submittedName>
</protein>
<evidence type="ECO:0000313" key="1">
    <source>
        <dbReference type="EMBL" id="MBB2903358.1"/>
    </source>
</evidence>
<accession>A0A7W4TRG5</accession>
<reference evidence="1 2" key="2">
    <citation type="submission" date="2020-08" db="EMBL/GenBank/DDBJ databases">
        <authorList>
            <person name="Partida-Martinez L."/>
            <person name="Huntemann M."/>
            <person name="Clum A."/>
            <person name="Wang J."/>
            <person name="Palaniappan K."/>
            <person name="Ritter S."/>
            <person name="Chen I.-M."/>
            <person name="Stamatis D."/>
            <person name="Reddy T."/>
            <person name="O'Malley R."/>
            <person name="Daum C."/>
            <person name="Shapiro N."/>
            <person name="Ivanova N."/>
            <person name="Kyrpides N."/>
            <person name="Woyke T."/>
        </authorList>
    </citation>
    <scope>NUCLEOTIDE SEQUENCE [LARGE SCALE GENOMIC DNA]</scope>
    <source>
        <strain evidence="1 2">AS2.23</strain>
    </source>
</reference>
<organism evidence="1 2">
    <name type="scientific">Kineococcus radiotolerans</name>
    <dbReference type="NCBI Taxonomy" id="131568"/>
    <lineage>
        <taxon>Bacteria</taxon>
        <taxon>Bacillati</taxon>
        <taxon>Actinomycetota</taxon>
        <taxon>Actinomycetes</taxon>
        <taxon>Kineosporiales</taxon>
        <taxon>Kineosporiaceae</taxon>
        <taxon>Kineococcus</taxon>
    </lineage>
</organism>
<reference evidence="1 2" key="1">
    <citation type="submission" date="2020-08" db="EMBL/GenBank/DDBJ databases">
        <title>The Agave Microbiome: Exploring the role of microbial communities in plant adaptations to desert environments.</title>
        <authorList>
            <person name="Partida-Martinez L.P."/>
        </authorList>
    </citation>
    <scope>NUCLEOTIDE SEQUENCE [LARGE SCALE GENOMIC DNA]</scope>
    <source>
        <strain evidence="1 2">AS2.23</strain>
    </source>
</reference>
<dbReference type="Proteomes" id="UP000533269">
    <property type="component" value="Unassembled WGS sequence"/>
</dbReference>
<dbReference type="AlphaFoldDB" id="A0A7W4TRG5"/>
<sequence length="239" mass="26789">MNDLLTFALEAHGGLPHWSELTTVEANLSITGALWKLKSRPDVLNNVRLRAHLHEQRVVLNSIGANGTRSVFERGRLSLYNSAGDVVEVHENPDASFAGQNDDTPWDDLHVAHFTTKAMWTYLTIPFLYTYPGFRVQEVASRHEQGEVWRGLQVTFPDHIATHTRSQTSYFGPDGLLRRHDYTVDVLGGASGANFALQVEDFDGIKVPTLRRVFAYDQNGDAIPDPVLINIKIRDAHFA</sequence>
<proteinExistence type="predicted"/>
<gene>
    <name evidence="1" type="ORF">FHR75_004200</name>
</gene>
<comment type="caution">
    <text evidence="1">The sequence shown here is derived from an EMBL/GenBank/DDBJ whole genome shotgun (WGS) entry which is preliminary data.</text>
</comment>